<name>A0A7C4H3Y6_THEPE</name>
<dbReference type="PANTHER" id="PTHR13452:SF10">
    <property type="entry name" value="THUMP DOMAIN-CONTAINING PROTEIN 1"/>
    <property type="match status" value="1"/>
</dbReference>
<evidence type="ECO:0000259" key="2">
    <source>
        <dbReference type="PROSITE" id="PS51165"/>
    </source>
</evidence>
<evidence type="ECO:0000313" key="3">
    <source>
        <dbReference type="EMBL" id="HGM46843.1"/>
    </source>
</evidence>
<gene>
    <name evidence="3" type="ORF">ENU21_03695</name>
</gene>
<dbReference type="GO" id="GO:0006400">
    <property type="term" value="P:tRNA modification"/>
    <property type="evidence" value="ECO:0007669"/>
    <property type="project" value="InterPro"/>
</dbReference>
<dbReference type="Gene3D" id="3.30.2300.10">
    <property type="entry name" value="THUMP superfamily"/>
    <property type="match status" value="1"/>
</dbReference>
<dbReference type="SMART" id="SM00981">
    <property type="entry name" value="THUMP"/>
    <property type="match status" value="1"/>
</dbReference>
<dbReference type="Pfam" id="PF02926">
    <property type="entry name" value="THUMP"/>
    <property type="match status" value="1"/>
</dbReference>
<organism evidence="3">
    <name type="scientific">Thermofilum pendens</name>
    <dbReference type="NCBI Taxonomy" id="2269"/>
    <lineage>
        <taxon>Archaea</taxon>
        <taxon>Thermoproteota</taxon>
        <taxon>Thermoprotei</taxon>
        <taxon>Thermofilales</taxon>
        <taxon>Thermofilaceae</taxon>
        <taxon>Thermofilum</taxon>
    </lineage>
</organism>
<evidence type="ECO:0000256" key="1">
    <source>
        <dbReference type="PROSITE-ProRule" id="PRU00529"/>
    </source>
</evidence>
<dbReference type="AlphaFoldDB" id="A0A7C4H3Y6"/>
<dbReference type="EMBL" id="DTBQ01000102">
    <property type="protein sequence ID" value="HGM46843.1"/>
    <property type="molecule type" value="Genomic_DNA"/>
</dbReference>
<reference evidence="3" key="1">
    <citation type="journal article" date="2020" name="mSystems">
        <title>Genome- and Community-Level Interaction Insights into Carbon Utilization and Element Cycling Functions of Hydrothermarchaeota in Hydrothermal Sediment.</title>
        <authorList>
            <person name="Zhou Z."/>
            <person name="Liu Y."/>
            <person name="Xu W."/>
            <person name="Pan J."/>
            <person name="Luo Z.H."/>
            <person name="Li M."/>
        </authorList>
    </citation>
    <scope>NUCLEOTIDE SEQUENCE</scope>
    <source>
        <strain evidence="3">SpSt-649</strain>
    </source>
</reference>
<dbReference type="PROSITE" id="PS51165">
    <property type="entry name" value="THUMP"/>
    <property type="match status" value="1"/>
</dbReference>
<feature type="domain" description="THUMP" evidence="2">
    <location>
        <begin position="94"/>
        <end position="193"/>
    </location>
</feature>
<dbReference type="InterPro" id="IPR040183">
    <property type="entry name" value="THUMPD1-like"/>
</dbReference>
<accession>A0A7C4H3Y6</accession>
<comment type="caution">
    <text evidence="3">The sequence shown here is derived from an EMBL/GenBank/DDBJ whole genome shotgun (WGS) entry which is preliminary data.</text>
</comment>
<sequence length="220" mass="24754">MFHRSAPFPAAPPQPGPGLSDFLSCLSPASTVLRDFNLVVSTYRQRENDCIAELWYFAREIGDKELDASRSGLPALILAKTSLDPEVFAAKARERILENPWYFRYVLKIVPIQQVVEARIEEMVNAAQRLSELRLRPADTFKVEARIRLSELTRDKVVEAIASVIHNKVNLTNPDKVVLVEVIGNLAGVSVISPELIVSVERLRREARKASRRLNAEPLE</sequence>
<dbReference type="GO" id="GO:0003723">
    <property type="term" value="F:RNA binding"/>
    <property type="evidence" value="ECO:0007669"/>
    <property type="project" value="UniProtKB-UniRule"/>
</dbReference>
<dbReference type="SUPFAM" id="SSF143437">
    <property type="entry name" value="THUMP domain-like"/>
    <property type="match status" value="1"/>
</dbReference>
<proteinExistence type="predicted"/>
<dbReference type="CDD" id="cd11717">
    <property type="entry name" value="THUMP_THUMPD1_like"/>
    <property type="match status" value="1"/>
</dbReference>
<protein>
    <recommendedName>
        <fullName evidence="2">THUMP domain-containing protein</fullName>
    </recommendedName>
</protein>
<keyword evidence="1" id="KW-0694">RNA-binding</keyword>
<dbReference type="PANTHER" id="PTHR13452">
    <property type="entry name" value="THUMP DOMAIN CONTAINING PROTEIN 1-RELATED"/>
    <property type="match status" value="1"/>
</dbReference>
<dbReference type="InterPro" id="IPR004114">
    <property type="entry name" value="THUMP_dom"/>
</dbReference>